<proteinExistence type="inferred from homology"/>
<dbReference type="Pfam" id="PF00107">
    <property type="entry name" value="ADH_zinc_N"/>
    <property type="match status" value="1"/>
</dbReference>
<sequence>MPFPHIIFRRAGLVELDTATVDPVVSSPNEVVVRNRFSLVSAGTELACLAGLESWFQMPGTPGYIAVGEVVARGEAVARVAEGDLVFTYGPHAGLFKIDVTNRWGGMCIRVPATLRADFAPFTRMASIAMTSLRVSRIELGDVVLVMGLGLVGNLAAQLAALQGATVIAADVSARRRETALACGVAHVVDSTAPGWKDQVRDLAGRNGIGTLIDATGVSSVIEEASAVVAHQGEVILLGSPRTPHQTDLTAFLRRTHLPPFVDLKGALEWRFPTYREEFVKHSVERNSEVIMDLLASGRLRIEPLYTHRLPPSKAPEAYAGLRDHKDNYVGVVFDWSQT</sequence>
<dbReference type="EC" id="1.1.1.9" evidence="7"/>
<dbReference type="CDD" id="cd08255">
    <property type="entry name" value="2-desacetyl-2-hydroxyethyl_bacteriochlorophyllide_like"/>
    <property type="match status" value="1"/>
</dbReference>
<dbReference type="GO" id="GO:0046526">
    <property type="term" value="F:D-xylulose reductase activity"/>
    <property type="evidence" value="ECO:0007669"/>
    <property type="project" value="UniProtKB-EC"/>
</dbReference>
<comment type="caution">
    <text evidence="7">The sequence shown here is derived from an EMBL/GenBank/DDBJ whole genome shotgun (WGS) entry which is preliminary data.</text>
</comment>
<dbReference type="Gene3D" id="3.90.180.10">
    <property type="entry name" value="Medium-chain alcohol dehydrogenases, catalytic domain"/>
    <property type="match status" value="2"/>
</dbReference>
<evidence type="ECO:0000256" key="4">
    <source>
        <dbReference type="ARBA" id="ARBA00022833"/>
    </source>
</evidence>
<keyword evidence="5 7" id="KW-0560">Oxidoreductase</keyword>
<keyword evidence="4" id="KW-0862">Zinc</keyword>
<comment type="cofactor">
    <cofactor evidence="1">
        <name>Zn(2+)</name>
        <dbReference type="ChEBI" id="CHEBI:29105"/>
    </cofactor>
</comment>
<evidence type="ECO:0000313" key="7">
    <source>
        <dbReference type="EMBL" id="OIQ95560.1"/>
    </source>
</evidence>
<dbReference type="PANTHER" id="PTHR43350:SF19">
    <property type="entry name" value="D-GULOSIDE 3-DEHYDROGENASE"/>
    <property type="match status" value="1"/>
</dbReference>
<evidence type="ECO:0000259" key="6">
    <source>
        <dbReference type="Pfam" id="PF00107"/>
    </source>
</evidence>
<evidence type="ECO:0000256" key="3">
    <source>
        <dbReference type="ARBA" id="ARBA00022723"/>
    </source>
</evidence>
<gene>
    <name evidence="7" type="ORF">GALL_224320</name>
</gene>
<dbReference type="PANTHER" id="PTHR43350">
    <property type="entry name" value="NAD-DEPENDENT ALCOHOL DEHYDROGENASE"/>
    <property type="match status" value="1"/>
</dbReference>
<dbReference type="GO" id="GO:0046872">
    <property type="term" value="F:metal ion binding"/>
    <property type="evidence" value="ECO:0007669"/>
    <property type="project" value="UniProtKB-KW"/>
</dbReference>
<name>A0A1J5RHG7_9ZZZZ</name>
<dbReference type="Gene3D" id="3.40.50.720">
    <property type="entry name" value="NAD(P)-binding Rossmann-like Domain"/>
    <property type="match status" value="1"/>
</dbReference>
<evidence type="ECO:0000256" key="2">
    <source>
        <dbReference type="ARBA" id="ARBA00008072"/>
    </source>
</evidence>
<dbReference type="InterPro" id="IPR011032">
    <property type="entry name" value="GroES-like_sf"/>
</dbReference>
<reference evidence="7" key="1">
    <citation type="submission" date="2016-10" db="EMBL/GenBank/DDBJ databases">
        <title>Sequence of Gallionella enrichment culture.</title>
        <authorList>
            <person name="Poehlein A."/>
            <person name="Muehling M."/>
            <person name="Daniel R."/>
        </authorList>
    </citation>
    <scope>NUCLEOTIDE SEQUENCE</scope>
</reference>
<organism evidence="7">
    <name type="scientific">mine drainage metagenome</name>
    <dbReference type="NCBI Taxonomy" id="410659"/>
    <lineage>
        <taxon>unclassified sequences</taxon>
        <taxon>metagenomes</taxon>
        <taxon>ecological metagenomes</taxon>
    </lineage>
</organism>
<dbReference type="SUPFAM" id="SSF51735">
    <property type="entry name" value="NAD(P)-binding Rossmann-fold domains"/>
    <property type="match status" value="1"/>
</dbReference>
<dbReference type="InterPro" id="IPR013149">
    <property type="entry name" value="ADH-like_C"/>
</dbReference>
<accession>A0A1J5RHG7</accession>
<dbReference type="InterPro" id="IPR036291">
    <property type="entry name" value="NAD(P)-bd_dom_sf"/>
</dbReference>
<keyword evidence="3" id="KW-0479">Metal-binding</keyword>
<feature type="domain" description="Alcohol dehydrogenase-like C-terminal" evidence="6">
    <location>
        <begin position="152"/>
        <end position="253"/>
    </location>
</feature>
<dbReference type="SUPFAM" id="SSF50129">
    <property type="entry name" value="GroES-like"/>
    <property type="match status" value="1"/>
</dbReference>
<evidence type="ECO:0000256" key="5">
    <source>
        <dbReference type="ARBA" id="ARBA00023002"/>
    </source>
</evidence>
<dbReference type="AlphaFoldDB" id="A0A1J5RHG7"/>
<dbReference type="EMBL" id="MLJW01000164">
    <property type="protein sequence ID" value="OIQ95560.1"/>
    <property type="molecule type" value="Genomic_DNA"/>
</dbReference>
<evidence type="ECO:0000256" key="1">
    <source>
        <dbReference type="ARBA" id="ARBA00001947"/>
    </source>
</evidence>
<protein>
    <submittedName>
        <fullName evidence="7">D-xylulose reductase</fullName>
        <ecNumber evidence="7">1.1.1.9</ecNumber>
    </submittedName>
</protein>
<comment type="similarity">
    <text evidence="2">Belongs to the zinc-containing alcohol dehydrogenase family.</text>
</comment>